<feature type="non-terminal residue" evidence="2">
    <location>
        <position position="1"/>
    </location>
</feature>
<reference evidence="2" key="1">
    <citation type="submission" date="2022-07" db="EMBL/GenBank/DDBJ databases">
        <title>Characterization of the Novel Bacterium Alteromonas immobilis LMIT006 and Alteromonas gregis LMIT007.</title>
        <authorList>
            <person name="Lin X."/>
        </authorList>
    </citation>
    <scope>NUCLEOTIDE SEQUENCE</scope>
    <source>
        <strain evidence="2">LMIT007</strain>
    </source>
</reference>
<proteinExistence type="predicted"/>
<accession>A0AA41X3R3</accession>
<protein>
    <submittedName>
        <fullName evidence="2">Phage shock protein operon transcriptional activator</fullName>
    </submittedName>
</protein>
<dbReference type="Proteomes" id="UP001165413">
    <property type="component" value="Unassembled WGS sequence"/>
</dbReference>
<evidence type="ECO:0000313" key="3">
    <source>
        <dbReference type="Proteomes" id="UP001165413"/>
    </source>
</evidence>
<name>A0AA41X3R3_9ALTE</name>
<dbReference type="InterPro" id="IPR002197">
    <property type="entry name" value="HTH_Fis"/>
</dbReference>
<dbReference type="Gene3D" id="1.10.10.60">
    <property type="entry name" value="Homeodomain-like"/>
    <property type="match status" value="1"/>
</dbReference>
<dbReference type="PRINTS" id="PR01590">
    <property type="entry name" value="HTHFIS"/>
</dbReference>
<dbReference type="Pfam" id="PF02954">
    <property type="entry name" value="HTH_8"/>
    <property type="match status" value="1"/>
</dbReference>
<evidence type="ECO:0000259" key="1">
    <source>
        <dbReference type="Pfam" id="PF02954"/>
    </source>
</evidence>
<dbReference type="SUPFAM" id="SSF46689">
    <property type="entry name" value="Homeodomain-like"/>
    <property type="match status" value="1"/>
</dbReference>
<dbReference type="RefSeq" id="WP_284700439.1">
    <property type="nucleotide sequence ID" value="NZ_JANATA010000105.1"/>
</dbReference>
<gene>
    <name evidence="2" type="ORF">NLF92_12875</name>
</gene>
<dbReference type="InterPro" id="IPR009057">
    <property type="entry name" value="Homeodomain-like_sf"/>
</dbReference>
<comment type="caution">
    <text evidence="2">The sequence shown here is derived from an EMBL/GenBank/DDBJ whole genome shotgun (WGS) entry which is preliminary data.</text>
</comment>
<keyword evidence="3" id="KW-1185">Reference proteome</keyword>
<organism evidence="2 3">
    <name type="scientific">Opacimonas viscosa</name>
    <dbReference type="NCBI Taxonomy" id="2961944"/>
    <lineage>
        <taxon>Bacteria</taxon>
        <taxon>Pseudomonadati</taxon>
        <taxon>Pseudomonadota</taxon>
        <taxon>Gammaproteobacteria</taxon>
        <taxon>Alteromonadales</taxon>
        <taxon>Alteromonadaceae</taxon>
        <taxon>Opacimonas</taxon>
    </lineage>
</organism>
<evidence type="ECO:0000313" key="2">
    <source>
        <dbReference type="EMBL" id="MCP3429826.1"/>
    </source>
</evidence>
<dbReference type="EMBL" id="JANATA010000105">
    <property type="protein sequence ID" value="MCP3429826.1"/>
    <property type="molecule type" value="Genomic_DNA"/>
</dbReference>
<dbReference type="AlphaFoldDB" id="A0AA41X3R3"/>
<sequence>AAAEPPTLVPAITDYPLDLKQLSQDYEINMIQQALADSQYNQKKTAEKLSLTYHQLRGYLKKYNLLDSTAEEN</sequence>
<dbReference type="GO" id="GO:0043565">
    <property type="term" value="F:sequence-specific DNA binding"/>
    <property type="evidence" value="ECO:0007669"/>
    <property type="project" value="InterPro"/>
</dbReference>
<feature type="domain" description="DNA binding HTH" evidence="1">
    <location>
        <begin position="27"/>
        <end position="63"/>
    </location>
</feature>